<protein>
    <submittedName>
        <fullName evidence="3">Uncharacterized protein</fullName>
    </submittedName>
</protein>
<dbReference type="WBParaSite" id="jg19974">
    <property type="protein sequence ID" value="jg19974"/>
    <property type="gene ID" value="jg19974"/>
</dbReference>
<feature type="transmembrane region" description="Helical" evidence="1">
    <location>
        <begin position="107"/>
        <end position="126"/>
    </location>
</feature>
<accession>A0A915DJ20</accession>
<keyword evidence="1" id="KW-1133">Transmembrane helix</keyword>
<keyword evidence="1" id="KW-0812">Transmembrane</keyword>
<organism evidence="2 3">
    <name type="scientific">Ditylenchus dipsaci</name>
    <dbReference type="NCBI Taxonomy" id="166011"/>
    <lineage>
        <taxon>Eukaryota</taxon>
        <taxon>Metazoa</taxon>
        <taxon>Ecdysozoa</taxon>
        <taxon>Nematoda</taxon>
        <taxon>Chromadorea</taxon>
        <taxon>Rhabditida</taxon>
        <taxon>Tylenchina</taxon>
        <taxon>Tylenchomorpha</taxon>
        <taxon>Sphaerularioidea</taxon>
        <taxon>Anguinidae</taxon>
        <taxon>Anguininae</taxon>
        <taxon>Ditylenchus</taxon>
    </lineage>
</organism>
<evidence type="ECO:0000313" key="2">
    <source>
        <dbReference type="Proteomes" id="UP000887574"/>
    </source>
</evidence>
<feature type="transmembrane region" description="Helical" evidence="1">
    <location>
        <begin position="39"/>
        <end position="65"/>
    </location>
</feature>
<keyword evidence="1" id="KW-0472">Membrane</keyword>
<name>A0A915DJ20_9BILA</name>
<evidence type="ECO:0000256" key="1">
    <source>
        <dbReference type="SAM" id="Phobius"/>
    </source>
</evidence>
<proteinExistence type="predicted"/>
<dbReference type="Proteomes" id="UP000887574">
    <property type="component" value="Unplaced"/>
</dbReference>
<dbReference type="AlphaFoldDB" id="A0A915DJ20"/>
<sequence length="131" mass="15102">MVKFDLLFPVSRPIGLLKTAQIAGLMLTLSDLRYNYGWYFGNFLPAVTYSLLFASIFLYLCYWLSINQEKDENNKPYFPFAFIEFFAACLLRAPCFGRQHLRCISRLTNASICAATTFSFAYLLIWCTKGL</sequence>
<reference evidence="3" key="1">
    <citation type="submission" date="2022-11" db="UniProtKB">
        <authorList>
            <consortium name="WormBaseParasite"/>
        </authorList>
    </citation>
    <scope>IDENTIFICATION</scope>
</reference>
<evidence type="ECO:0000313" key="3">
    <source>
        <dbReference type="WBParaSite" id="jg19974"/>
    </source>
</evidence>
<keyword evidence="2" id="KW-1185">Reference proteome</keyword>